<sequence>MRPNGRLKCHEKLNVQGTRVALGEAIGDVLKMKGGEMSRERLEVGQALMGLVSVDIGDMKACMAEKLG</sequence>
<dbReference type="AlphaFoldDB" id="A0A251NW98"/>
<organism evidence="1 2">
    <name type="scientific">Prunus persica</name>
    <name type="common">Peach</name>
    <name type="synonym">Amygdalus persica</name>
    <dbReference type="NCBI Taxonomy" id="3760"/>
    <lineage>
        <taxon>Eukaryota</taxon>
        <taxon>Viridiplantae</taxon>
        <taxon>Streptophyta</taxon>
        <taxon>Embryophyta</taxon>
        <taxon>Tracheophyta</taxon>
        <taxon>Spermatophyta</taxon>
        <taxon>Magnoliopsida</taxon>
        <taxon>eudicotyledons</taxon>
        <taxon>Gunneridae</taxon>
        <taxon>Pentapetalae</taxon>
        <taxon>rosids</taxon>
        <taxon>fabids</taxon>
        <taxon>Rosales</taxon>
        <taxon>Rosaceae</taxon>
        <taxon>Amygdaloideae</taxon>
        <taxon>Amygdaleae</taxon>
        <taxon>Prunus</taxon>
    </lineage>
</organism>
<proteinExistence type="predicted"/>
<dbReference type="Gramene" id="ONI03579">
    <property type="protein sequence ID" value="ONI03579"/>
    <property type="gene ID" value="PRUPE_6G266800"/>
</dbReference>
<keyword evidence="2" id="KW-1185">Reference proteome</keyword>
<gene>
    <name evidence="1" type="ORF">PRUPE_6G266800</name>
</gene>
<dbReference type="Proteomes" id="UP000006882">
    <property type="component" value="Chromosome G6"/>
</dbReference>
<evidence type="ECO:0000313" key="1">
    <source>
        <dbReference type="EMBL" id="ONI03579.1"/>
    </source>
</evidence>
<evidence type="ECO:0000313" key="2">
    <source>
        <dbReference type="Proteomes" id="UP000006882"/>
    </source>
</evidence>
<name>A0A251NW98_PRUPE</name>
<protein>
    <submittedName>
        <fullName evidence="1">Uncharacterized protein</fullName>
    </submittedName>
</protein>
<dbReference type="EMBL" id="CM007656">
    <property type="protein sequence ID" value="ONI03579.1"/>
    <property type="molecule type" value="Genomic_DNA"/>
</dbReference>
<reference evidence="1 2" key="1">
    <citation type="journal article" date="2013" name="Nat. Genet.">
        <title>The high-quality draft genome of peach (Prunus persica) identifies unique patterns of genetic diversity, domestication and genome evolution.</title>
        <authorList>
            <consortium name="International Peach Genome Initiative"/>
            <person name="Verde I."/>
            <person name="Abbott A.G."/>
            <person name="Scalabrin S."/>
            <person name="Jung S."/>
            <person name="Shu S."/>
            <person name="Marroni F."/>
            <person name="Zhebentyayeva T."/>
            <person name="Dettori M.T."/>
            <person name="Grimwood J."/>
            <person name="Cattonaro F."/>
            <person name="Zuccolo A."/>
            <person name="Rossini L."/>
            <person name="Jenkins J."/>
            <person name="Vendramin E."/>
            <person name="Meisel L.A."/>
            <person name="Decroocq V."/>
            <person name="Sosinski B."/>
            <person name="Prochnik S."/>
            <person name="Mitros T."/>
            <person name="Policriti A."/>
            <person name="Cipriani G."/>
            <person name="Dondini L."/>
            <person name="Ficklin S."/>
            <person name="Goodstein D.M."/>
            <person name="Xuan P."/>
            <person name="Del Fabbro C."/>
            <person name="Aramini V."/>
            <person name="Copetti D."/>
            <person name="Gonzalez S."/>
            <person name="Horner D.S."/>
            <person name="Falchi R."/>
            <person name="Lucas S."/>
            <person name="Mica E."/>
            <person name="Maldonado J."/>
            <person name="Lazzari B."/>
            <person name="Bielenberg D."/>
            <person name="Pirona R."/>
            <person name="Miculan M."/>
            <person name="Barakat A."/>
            <person name="Testolin R."/>
            <person name="Stella A."/>
            <person name="Tartarini S."/>
            <person name="Tonutti P."/>
            <person name="Arus P."/>
            <person name="Orellana A."/>
            <person name="Wells C."/>
            <person name="Main D."/>
            <person name="Vizzotto G."/>
            <person name="Silva H."/>
            <person name="Salamini F."/>
            <person name="Schmutz J."/>
            <person name="Morgante M."/>
            <person name="Rokhsar D.S."/>
        </authorList>
    </citation>
    <scope>NUCLEOTIDE SEQUENCE [LARGE SCALE GENOMIC DNA]</scope>
    <source>
        <strain evidence="2">cv. Nemared</strain>
    </source>
</reference>
<accession>A0A251NW98</accession>